<evidence type="ECO:0000256" key="1">
    <source>
        <dbReference type="ARBA" id="ARBA00004370"/>
    </source>
</evidence>
<keyword evidence="2 8" id="KW-0813">Transport</keyword>
<evidence type="ECO:0000313" key="9">
    <source>
        <dbReference type="EMBL" id="MYD90286.1"/>
    </source>
</evidence>
<dbReference type="PRINTS" id="PR00125">
    <property type="entry name" value="ATPASEDELTA"/>
</dbReference>
<comment type="subunit">
    <text evidence="8">F-type ATPases have 2 components, F(1) - the catalytic core - and F(0) - the membrane proton channel. F(1) has five subunits: alpha(3), beta(3), gamma(1), delta(1), epsilon(1). F(0) has three main subunits: a(1), b(2) and c(10-14). The alpha and beta chains form an alternating ring which encloses part of the gamma chain. F(1) is attached to F(0) by a central stalk formed by the gamma and epsilon chains, while a peripheral stalk is formed by the delta and b chains.</text>
</comment>
<dbReference type="GO" id="GO:0005886">
    <property type="term" value="C:plasma membrane"/>
    <property type="evidence" value="ECO:0007669"/>
    <property type="project" value="UniProtKB-SubCell"/>
</dbReference>
<keyword evidence="8" id="KW-1003">Cell membrane</keyword>
<evidence type="ECO:0000256" key="4">
    <source>
        <dbReference type="ARBA" id="ARBA00023065"/>
    </source>
</evidence>
<dbReference type="GO" id="GO:0046933">
    <property type="term" value="F:proton-transporting ATP synthase activity, rotational mechanism"/>
    <property type="evidence" value="ECO:0007669"/>
    <property type="project" value="UniProtKB-UniRule"/>
</dbReference>
<dbReference type="NCBIfam" id="TIGR01145">
    <property type="entry name" value="ATP_synt_delta"/>
    <property type="match status" value="1"/>
</dbReference>
<keyword evidence="4 8" id="KW-0406">Ion transport</keyword>
<dbReference type="InterPro" id="IPR020781">
    <property type="entry name" value="ATPase_OSCP/d_CS"/>
</dbReference>
<gene>
    <name evidence="8 9" type="primary">atpH</name>
    <name evidence="9" type="ORF">F4Y08_08120</name>
</gene>
<comment type="subcellular location">
    <subcellularLocation>
        <location evidence="8">Cell membrane</location>
        <topology evidence="8">Peripheral membrane protein</topology>
    </subcellularLocation>
    <subcellularLocation>
        <location evidence="1">Membrane</location>
    </subcellularLocation>
</comment>
<evidence type="ECO:0000256" key="2">
    <source>
        <dbReference type="ARBA" id="ARBA00022448"/>
    </source>
</evidence>
<comment type="caution">
    <text evidence="9">The sequence shown here is derived from an EMBL/GenBank/DDBJ whole genome shotgun (WGS) entry which is preliminary data.</text>
</comment>
<keyword evidence="5 8" id="KW-0472">Membrane</keyword>
<comment type="function">
    <text evidence="8">This protein is part of the stalk that links CF(0) to CF(1). It either transmits conformational changes from CF(0) to CF(1) or is implicated in proton conduction.</text>
</comment>
<dbReference type="HAMAP" id="MF_01416">
    <property type="entry name" value="ATP_synth_delta_bact"/>
    <property type="match status" value="1"/>
</dbReference>
<dbReference type="GO" id="GO:0045259">
    <property type="term" value="C:proton-transporting ATP synthase complex"/>
    <property type="evidence" value="ECO:0007669"/>
    <property type="project" value="UniProtKB-KW"/>
</dbReference>
<dbReference type="PROSITE" id="PS00389">
    <property type="entry name" value="ATPASE_DELTA"/>
    <property type="match status" value="1"/>
</dbReference>
<evidence type="ECO:0000256" key="5">
    <source>
        <dbReference type="ARBA" id="ARBA00023136"/>
    </source>
</evidence>
<comment type="similarity">
    <text evidence="8">Belongs to the ATPase delta chain family.</text>
</comment>
<reference evidence="9" key="1">
    <citation type="submission" date="2019-09" db="EMBL/GenBank/DDBJ databases">
        <title>Characterisation of the sponge microbiome using genome-centric metagenomics.</title>
        <authorList>
            <person name="Engelberts J.P."/>
            <person name="Robbins S.J."/>
            <person name="De Goeij J.M."/>
            <person name="Aranda M."/>
            <person name="Bell S.C."/>
            <person name="Webster N.S."/>
        </authorList>
    </citation>
    <scope>NUCLEOTIDE SEQUENCE</scope>
    <source>
        <strain evidence="9">SB0662_bin_9</strain>
    </source>
</reference>
<dbReference type="PANTHER" id="PTHR11910">
    <property type="entry name" value="ATP SYNTHASE DELTA CHAIN"/>
    <property type="match status" value="1"/>
</dbReference>
<keyword evidence="3 8" id="KW-0375">Hydrogen ion transport</keyword>
<dbReference type="AlphaFoldDB" id="A0A6B1DTJ4"/>
<name>A0A6B1DTJ4_9CHLR</name>
<keyword evidence="7 8" id="KW-0066">ATP synthesis</keyword>
<keyword evidence="6 8" id="KW-0139">CF(1)</keyword>
<evidence type="ECO:0000256" key="7">
    <source>
        <dbReference type="ARBA" id="ARBA00023310"/>
    </source>
</evidence>
<evidence type="ECO:0000256" key="6">
    <source>
        <dbReference type="ARBA" id="ARBA00023196"/>
    </source>
</evidence>
<proteinExistence type="inferred from homology"/>
<protein>
    <recommendedName>
        <fullName evidence="8">ATP synthase subunit delta</fullName>
    </recommendedName>
    <alternativeName>
        <fullName evidence="8">ATP synthase F(1) sector subunit delta</fullName>
    </alternativeName>
    <alternativeName>
        <fullName evidence="8">F-type ATPase subunit delta</fullName>
        <shortName evidence="8">F-ATPase subunit delta</shortName>
    </alternativeName>
</protein>
<dbReference type="SUPFAM" id="SSF47928">
    <property type="entry name" value="N-terminal domain of the delta subunit of the F1F0-ATP synthase"/>
    <property type="match status" value="1"/>
</dbReference>
<dbReference type="EMBL" id="VXPY01000055">
    <property type="protein sequence ID" value="MYD90286.1"/>
    <property type="molecule type" value="Genomic_DNA"/>
</dbReference>
<dbReference type="InterPro" id="IPR026015">
    <property type="entry name" value="ATP_synth_OSCP/delta_N_sf"/>
</dbReference>
<comment type="function">
    <text evidence="8">F(1)F(0) ATP synthase produces ATP from ADP in the presence of a proton or sodium gradient. F-type ATPases consist of two structural domains, F(1) containing the extramembraneous catalytic core and F(0) containing the membrane proton channel, linked together by a central stalk and a peripheral stalk. During catalysis, ATP synthesis in the catalytic domain of F(1) is coupled via a rotary mechanism of the central stalk subunits to proton translocation.</text>
</comment>
<dbReference type="Pfam" id="PF00213">
    <property type="entry name" value="OSCP"/>
    <property type="match status" value="1"/>
</dbReference>
<evidence type="ECO:0000256" key="8">
    <source>
        <dbReference type="HAMAP-Rule" id="MF_01416"/>
    </source>
</evidence>
<sequence>MTGSASDAGRYAEAFLAAAWDGWQTLLNSLSQSLAPGTDLRRRLQSAGRDEAALQAILQEQLPDGIPAPFLRLVTVMAADDQLDQLPAVAGELDELLHGGGARQVTAEITSAVQLSAERREQLTAQLRAEHGNELEVRFSVDPALMGGLRIRVGDQLTDLSVASSLQALRDDVMASV</sequence>
<dbReference type="InterPro" id="IPR000711">
    <property type="entry name" value="ATPase_OSCP/dsu"/>
</dbReference>
<evidence type="ECO:0000256" key="3">
    <source>
        <dbReference type="ARBA" id="ARBA00022781"/>
    </source>
</evidence>
<organism evidence="9">
    <name type="scientific">Caldilineaceae bacterium SB0662_bin_9</name>
    <dbReference type="NCBI Taxonomy" id="2605258"/>
    <lineage>
        <taxon>Bacteria</taxon>
        <taxon>Bacillati</taxon>
        <taxon>Chloroflexota</taxon>
        <taxon>Caldilineae</taxon>
        <taxon>Caldilineales</taxon>
        <taxon>Caldilineaceae</taxon>
    </lineage>
</organism>
<accession>A0A6B1DTJ4</accession>